<feature type="chain" id="PRO_5015654699" evidence="1">
    <location>
        <begin position="30"/>
        <end position="100"/>
    </location>
</feature>
<accession>A0A2T7CRC7</accession>
<dbReference type="EMBL" id="CM009756">
    <property type="protein sequence ID" value="PUZ45884.1"/>
    <property type="molecule type" value="Genomic_DNA"/>
</dbReference>
<evidence type="ECO:0000313" key="3">
    <source>
        <dbReference type="Proteomes" id="UP000244336"/>
    </source>
</evidence>
<evidence type="ECO:0000313" key="2">
    <source>
        <dbReference type="EMBL" id="PUZ45884.1"/>
    </source>
</evidence>
<protein>
    <submittedName>
        <fullName evidence="2">Uncharacterized protein</fullName>
    </submittedName>
</protein>
<dbReference type="Gramene" id="PUZ45884">
    <property type="protein sequence ID" value="PUZ45884"/>
    <property type="gene ID" value="GQ55_8G259800"/>
</dbReference>
<organism evidence="2 3">
    <name type="scientific">Panicum hallii var. hallii</name>
    <dbReference type="NCBI Taxonomy" id="1504633"/>
    <lineage>
        <taxon>Eukaryota</taxon>
        <taxon>Viridiplantae</taxon>
        <taxon>Streptophyta</taxon>
        <taxon>Embryophyta</taxon>
        <taxon>Tracheophyta</taxon>
        <taxon>Spermatophyta</taxon>
        <taxon>Magnoliopsida</taxon>
        <taxon>Liliopsida</taxon>
        <taxon>Poales</taxon>
        <taxon>Poaceae</taxon>
        <taxon>PACMAD clade</taxon>
        <taxon>Panicoideae</taxon>
        <taxon>Panicodae</taxon>
        <taxon>Paniceae</taxon>
        <taxon>Panicinae</taxon>
        <taxon>Panicum</taxon>
        <taxon>Panicum sect. Panicum</taxon>
    </lineage>
</organism>
<reference evidence="2 3" key="1">
    <citation type="submission" date="2018-04" db="EMBL/GenBank/DDBJ databases">
        <title>WGS assembly of Panicum hallii var. hallii HAL2.</title>
        <authorList>
            <person name="Lovell J."/>
            <person name="Jenkins J."/>
            <person name="Lowry D."/>
            <person name="Mamidi S."/>
            <person name="Sreedasyam A."/>
            <person name="Weng X."/>
            <person name="Barry K."/>
            <person name="Bonette J."/>
            <person name="Campitelli B."/>
            <person name="Daum C."/>
            <person name="Gordon S."/>
            <person name="Gould B."/>
            <person name="Lipzen A."/>
            <person name="MacQueen A."/>
            <person name="Palacio-Mejia J."/>
            <person name="Plott C."/>
            <person name="Shakirov E."/>
            <person name="Shu S."/>
            <person name="Yoshinaga Y."/>
            <person name="Zane M."/>
            <person name="Rokhsar D."/>
            <person name="Grimwood J."/>
            <person name="Schmutz J."/>
            <person name="Juenger T."/>
        </authorList>
    </citation>
    <scope>NUCLEOTIDE SEQUENCE [LARGE SCALE GENOMIC DNA]</scope>
    <source>
        <strain evidence="3">cv. HAL2</strain>
    </source>
</reference>
<dbReference type="OrthoDB" id="10505899at2759"/>
<dbReference type="AlphaFoldDB" id="A0A2T7CRC7"/>
<proteinExistence type="predicted"/>
<evidence type="ECO:0000256" key="1">
    <source>
        <dbReference type="SAM" id="SignalP"/>
    </source>
</evidence>
<dbReference type="Proteomes" id="UP000244336">
    <property type="component" value="Chromosome 8"/>
</dbReference>
<sequence>MARTVAAAVASVVLVAVVLSSSWAQLAVAQVPTATAAQVDSCNNHCTDVCNAVGNAACPGNCFGNPPVNAELCSACKTGASNECYPQCTNVCYLNPDPSV</sequence>
<keyword evidence="3" id="KW-1185">Reference proteome</keyword>
<gene>
    <name evidence="2" type="ORF">GQ55_8G259800</name>
</gene>
<keyword evidence="1" id="KW-0732">Signal</keyword>
<feature type="signal peptide" evidence="1">
    <location>
        <begin position="1"/>
        <end position="29"/>
    </location>
</feature>
<name>A0A2T7CRC7_9POAL</name>